<feature type="transmembrane region" description="Helical" evidence="6">
    <location>
        <begin position="213"/>
        <end position="233"/>
    </location>
</feature>
<organism evidence="8 9">
    <name type="scientific">Pycnococcus provasolii</name>
    <dbReference type="NCBI Taxonomy" id="41880"/>
    <lineage>
        <taxon>Eukaryota</taxon>
        <taxon>Viridiplantae</taxon>
        <taxon>Chlorophyta</taxon>
        <taxon>Pseudoscourfieldiophyceae</taxon>
        <taxon>Pseudoscourfieldiales</taxon>
        <taxon>Pycnococcaceae</taxon>
        <taxon>Pycnococcus</taxon>
    </lineage>
</organism>
<dbReference type="SUPFAM" id="SSF103473">
    <property type="entry name" value="MFS general substrate transporter"/>
    <property type="match status" value="1"/>
</dbReference>
<feature type="transmembrane region" description="Helical" evidence="6">
    <location>
        <begin position="412"/>
        <end position="435"/>
    </location>
</feature>
<dbReference type="OrthoDB" id="410267at2759"/>
<feature type="compositionally biased region" description="Low complexity" evidence="5">
    <location>
        <begin position="17"/>
        <end position="31"/>
    </location>
</feature>
<dbReference type="PANTHER" id="PTHR21576">
    <property type="entry name" value="UNCHARACTERIZED NODULIN-LIKE PROTEIN"/>
    <property type="match status" value="1"/>
</dbReference>
<feature type="transmembrane region" description="Helical" evidence="6">
    <location>
        <begin position="379"/>
        <end position="400"/>
    </location>
</feature>
<proteinExistence type="predicted"/>
<dbReference type="Proteomes" id="UP000660262">
    <property type="component" value="Unassembled WGS sequence"/>
</dbReference>
<comment type="caution">
    <text evidence="8">The sequence shown here is derived from an EMBL/GenBank/DDBJ whole genome shotgun (WGS) entry which is preliminary data.</text>
</comment>
<dbReference type="EMBL" id="BNJQ01000006">
    <property type="protein sequence ID" value="GHP03744.1"/>
    <property type="molecule type" value="Genomic_DNA"/>
</dbReference>
<feature type="transmembrane region" description="Helical" evidence="6">
    <location>
        <begin position="81"/>
        <end position="103"/>
    </location>
</feature>
<name>A0A830H9I8_9CHLO</name>
<keyword evidence="9" id="KW-1185">Reference proteome</keyword>
<dbReference type="Pfam" id="PF06813">
    <property type="entry name" value="Nodulin-like"/>
    <property type="match status" value="1"/>
</dbReference>
<keyword evidence="2 6" id="KW-0812">Transmembrane</keyword>
<keyword evidence="3 6" id="KW-1133">Transmembrane helix</keyword>
<dbReference type="PANTHER" id="PTHR21576:SF158">
    <property type="entry name" value="RIBOSOMAL RNA-PROCESSING PROTEIN 12-LIKE CONSERVED DOMAIN-CONTAINING PROTEIN"/>
    <property type="match status" value="1"/>
</dbReference>
<accession>A0A830H9I8</accession>
<dbReference type="GO" id="GO:0016020">
    <property type="term" value="C:membrane"/>
    <property type="evidence" value="ECO:0007669"/>
    <property type="project" value="UniProtKB-SubCell"/>
</dbReference>
<protein>
    <recommendedName>
        <fullName evidence="7">Nodulin-like domain-containing protein</fullName>
    </recommendedName>
</protein>
<sequence>MVDDFVDSIPMEREAVPLLAPSQPSARSSPSNDLEGGGDGSDTPGLRVGVDANPAVMERELSPTTSPALFNDALVSSPRDLLVFFVGCVAMVGAGTLYSFGAYEDRLKDALRLTQAQVEQVGFIGDLGVYLNGPWQGAVADQLGPKKSCAIWAIALFVGYFGLSLATTSGPKETAAPAAVALFLAGVGSGGLYLTTLGTLVRASTPASRGRTIGLLVALYGLSAAICTAAMQAVPGLANGEVSKFLTFLAFFTSSTGAVAACVLPLAKVHATSSTPVSSGGDDTPASLFKSVVAPLLALLKDSRFLINFGAFFAACGAGLMLINNVGSWTRSMLASPDGGGVSHALVVKARLVVLISLANAGGRAAAGIVGDIVNFQRGYLVCFAGALLSAGFLAGIVGADSTEHATRETGLYLTALLVGFAYGNMWSITPAIVSELFGTRRFSTHWGWHIVAPAVAGSTMNAIAGSVYDAHAHSSDGGGGGLYCYGAQCYRTTLWLCAACGLVCALFGWSLGPYTKCSRRAALSE</sequence>
<evidence type="ECO:0000256" key="3">
    <source>
        <dbReference type="ARBA" id="ARBA00022989"/>
    </source>
</evidence>
<evidence type="ECO:0000256" key="6">
    <source>
        <dbReference type="SAM" id="Phobius"/>
    </source>
</evidence>
<feature type="transmembrane region" description="Helical" evidence="6">
    <location>
        <begin position="493"/>
        <end position="512"/>
    </location>
</feature>
<feature type="transmembrane region" description="Helical" evidence="6">
    <location>
        <begin position="447"/>
        <end position="469"/>
    </location>
</feature>
<feature type="transmembrane region" description="Helical" evidence="6">
    <location>
        <begin position="346"/>
        <end position="367"/>
    </location>
</feature>
<gene>
    <name evidence="8" type="ORF">PPROV_000249900</name>
</gene>
<evidence type="ECO:0000256" key="2">
    <source>
        <dbReference type="ARBA" id="ARBA00022692"/>
    </source>
</evidence>
<comment type="subcellular location">
    <subcellularLocation>
        <location evidence="1">Membrane</location>
        <topology evidence="1">Multi-pass membrane protein</topology>
    </subcellularLocation>
</comment>
<dbReference type="InterPro" id="IPR036259">
    <property type="entry name" value="MFS_trans_sf"/>
</dbReference>
<feature type="transmembrane region" description="Helical" evidence="6">
    <location>
        <begin position="305"/>
        <end position="326"/>
    </location>
</feature>
<feature type="transmembrane region" description="Helical" evidence="6">
    <location>
        <begin position="245"/>
        <end position="267"/>
    </location>
</feature>
<dbReference type="Gene3D" id="1.20.1250.20">
    <property type="entry name" value="MFS general substrate transporter like domains"/>
    <property type="match status" value="2"/>
</dbReference>
<dbReference type="AlphaFoldDB" id="A0A830H9I8"/>
<feature type="transmembrane region" description="Helical" evidence="6">
    <location>
        <begin position="178"/>
        <end position="201"/>
    </location>
</feature>
<feature type="transmembrane region" description="Helical" evidence="6">
    <location>
        <begin position="149"/>
        <end position="166"/>
    </location>
</feature>
<keyword evidence="4 6" id="KW-0472">Membrane</keyword>
<dbReference type="InterPro" id="IPR010658">
    <property type="entry name" value="Nodulin-like"/>
</dbReference>
<evidence type="ECO:0000256" key="1">
    <source>
        <dbReference type="ARBA" id="ARBA00004141"/>
    </source>
</evidence>
<evidence type="ECO:0000259" key="7">
    <source>
        <dbReference type="Pfam" id="PF06813"/>
    </source>
</evidence>
<evidence type="ECO:0000256" key="4">
    <source>
        <dbReference type="ARBA" id="ARBA00023136"/>
    </source>
</evidence>
<evidence type="ECO:0000313" key="8">
    <source>
        <dbReference type="EMBL" id="GHP03744.1"/>
    </source>
</evidence>
<reference evidence="8" key="1">
    <citation type="submission" date="2020-10" db="EMBL/GenBank/DDBJ databases">
        <title>Unveiling of a novel bifunctional photoreceptor, Dualchrome1, isolated from a cosmopolitan green alga.</title>
        <authorList>
            <person name="Suzuki S."/>
            <person name="Kawachi M."/>
        </authorList>
    </citation>
    <scope>NUCLEOTIDE SEQUENCE</scope>
    <source>
        <strain evidence="8">NIES 2893</strain>
    </source>
</reference>
<feature type="region of interest" description="Disordered" evidence="5">
    <location>
        <begin position="1"/>
        <end position="49"/>
    </location>
</feature>
<feature type="domain" description="Nodulin-like" evidence="7">
    <location>
        <begin position="83"/>
        <end position="255"/>
    </location>
</feature>
<evidence type="ECO:0000256" key="5">
    <source>
        <dbReference type="SAM" id="MobiDB-lite"/>
    </source>
</evidence>
<evidence type="ECO:0000313" key="9">
    <source>
        <dbReference type="Proteomes" id="UP000660262"/>
    </source>
</evidence>